<dbReference type="AlphaFoldDB" id="A0A8S4QQ81"/>
<organism evidence="2 3">
    <name type="scientific">Pararge aegeria aegeria</name>
    <dbReference type="NCBI Taxonomy" id="348720"/>
    <lineage>
        <taxon>Eukaryota</taxon>
        <taxon>Metazoa</taxon>
        <taxon>Ecdysozoa</taxon>
        <taxon>Arthropoda</taxon>
        <taxon>Hexapoda</taxon>
        <taxon>Insecta</taxon>
        <taxon>Pterygota</taxon>
        <taxon>Neoptera</taxon>
        <taxon>Endopterygota</taxon>
        <taxon>Lepidoptera</taxon>
        <taxon>Glossata</taxon>
        <taxon>Ditrysia</taxon>
        <taxon>Papilionoidea</taxon>
        <taxon>Nymphalidae</taxon>
        <taxon>Satyrinae</taxon>
        <taxon>Satyrini</taxon>
        <taxon>Parargina</taxon>
        <taxon>Pararge</taxon>
    </lineage>
</organism>
<feature type="compositionally biased region" description="Basic residues" evidence="1">
    <location>
        <begin position="7"/>
        <end position="16"/>
    </location>
</feature>
<reference evidence="2" key="1">
    <citation type="submission" date="2022-03" db="EMBL/GenBank/DDBJ databases">
        <authorList>
            <person name="Lindestad O."/>
        </authorList>
    </citation>
    <scope>NUCLEOTIDE SEQUENCE</scope>
</reference>
<evidence type="ECO:0000313" key="3">
    <source>
        <dbReference type="Proteomes" id="UP000838756"/>
    </source>
</evidence>
<feature type="compositionally biased region" description="Polar residues" evidence="1">
    <location>
        <begin position="31"/>
        <end position="40"/>
    </location>
</feature>
<name>A0A8S4QQ81_9NEOP</name>
<gene>
    <name evidence="2" type="primary">jg26273</name>
    <name evidence="2" type="ORF">PAEG_LOCUS4923</name>
</gene>
<sequence length="160" mass="17378">MSLQSPKAHREHKVRLPTRGLISTADGLPASTAQRSSSRGQAAFMSMTPAPDPPTTYQLRFHVSPLPFYLPPGEIAVKACSGVKKGPREEEQGTASRHMFNWLSLLKPTNDVDAGKRRPITAHGGGGVIDRRKGIDGDDVGIQGVDWKVERSVNKVLNTK</sequence>
<dbReference type="Proteomes" id="UP000838756">
    <property type="component" value="Unassembled WGS sequence"/>
</dbReference>
<accession>A0A8S4QQ81</accession>
<dbReference type="EMBL" id="CAKXAJ010017614">
    <property type="protein sequence ID" value="CAH2216977.1"/>
    <property type="molecule type" value="Genomic_DNA"/>
</dbReference>
<evidence type="ECO:0000256" key="1">
    <source>
        <dbReference type="SAM" id="MobiDB-lite"/>
    </source>
</evidence>
<evidence type="ECO:0000313" key="2">
    <source>
        <dbReference type="EMBL" id="CAH2216977.1"/>
    </source>
</evidence>
<protein>
    <submittedName>
        <fullName evidence="2">Jg26273 protein</fullName>
    </submittedName>
</protein>
<keyword evidence="3" id="KW-1185">Reference proteome</keyword>
<feature type="region of interest" description="Disordered" evidence="1">
    <location>
        <begin position="1"/>
        <end position="41"/>
    </location>
</feature>
<comment type="caution">
    <text evidence="2">The sequence shown here is derived from an EMBL/GenBank/DDBJ whole genome shotgun (WGS) entry which is preliminary data.</text>
</comment>
<proteinExistence type="predicted"/>